<dbReference type="OrthoDB" id="2366333at2759"/>
<accession>A0A915ZZI0</accession>
<dbReference type="Proteomes" id="UP000684084">
    <property type="component" value="Unassembled WGS sequence"/>
</dbReference>
<sequence length="112" mass="11750">MKSHWKDELYKFCAINETTASSISAPQSWGLPFEVESSGETCETGKAEPVEDKSAETEPVGGVELAGGVVGEVEPDAEIGPGLIIGVSVITKVNHKENSKMSAGNDCEGLII</sequence>
<feature type="compositionally biased region" description="Basic and acidic residues" evidence="1">
    <location>
        <begin position="43"/>
        <end position="56"/>
    </location>
</feature>
<reference evidence="2" key="1">
    <citation type="submission" date="2020-05" db="EMBL/GenBank/DDBJ databases">
        <authorList>
            <person name="Rincon C."/>
            <person name="Sanders R I."/>
            <person name="Robbins C."/>
            <person name="Chaturvedi A."/>
        </authorList>
    </citation>
    <scope>NUCLEOTIDE SEQUENCE</scope>
    <source>
        <strain evidence="2">CHB12</strain>
    </source>
</reference>
<comment type="caution">
    <text evidence="2">The sequence shown here is derived from an EMBL/GenBank/DDBJ whole genome shotgun (WGS) entry which is preliminary data.</text>
</comment>
<dbReference type="EMBL" id="CAGKOT010000081">
    <property type="protein sequence ID" value="CAB5393193.1"/>
    <property type="molecule type" value="Genomic_DNA"/>
</dbReference>
<name>A0A915ZZI0_9GLOM</name>
<dbReference type="AlphaFoldDB" id="A0A915ZZI0"/>
<organism evidence="2 3">
    <name type="scientific">Rhizophagus irregularis</name>
    <dbReference type="NCBI Taxonomy" id="588596"/>
    <lineage>
        <taxon>Eukaryota</taxon>
        <taxon>Fungi</taxon>
        <taxon>Fungi incertae sedis</taxon>
        <taxon>Mucoromycota</taxon>
        <taxon>Glomeromycotina</taxon>
        <taxon>Glomeromycetes</taxon>
        <taxon>Glomerales</taxon>
        <taxon>Glomeraceae</taxon>
        <taxon>Rhizophagus</taxon>
    </lineage>
</organism>
<evidence type="ECO:0000313" key="2">
    <source>
        <dbReference type="EMBL" id="CAB5393193.1"/>
    </source>
</evidence>
<protein>
    <submittedName>
        <fullName evidence="2">Uncharacterized protein</fullName>
    </submittedName>
</protein>
<evidence type="ECO:0000256" key="1">
    <source>
        <dbReference type="SAM" id="MobiDB-lite"/>
    </source>
</evidence>
<proteinExistence type="predicted"/>
<gene>
    <name evidence="2" type="ORF">CHRIB12_LOCUS22745</name>
</gene>
<evidence type="ECO:0000313" key="3">
    <source>
        <dbReference type="Proteomes" id="UP000684084"/>
    </source>
</evidence>
<feature type="region of interest" description="Disordered" evidence="1">
    <location>
        <begin position="36"/>
        <end position="61"/>
    </location>
</feature>